<dbReference type="InterPro" id="IPR050679">
    <property type="entry name" value="Bact_HTH_transcr_reg"/>
</dbReference>
<gene>
    <name evidence="6" type="ORF">GCM10009613_49130</name>
</gene>
<keyword evidence="3" id="KW-0804">Transcription</keyword>
<keyword evidence="2" id="KW-0238">DNA-binding</keyword>
<dbReference type="SUPFAM" id="SSF64288">
    <property type="entry name" value="Chorismate lyase-like"/>
    <property type="match status" value="1"/>
</dbReference>
<keyword evidence="1" id="KW-0805">Transcription regulation</keyword>
<dbReference type="EMBL" id="BAAAJK010000034">
    <property type="protein sequence ID" value="GAA1397047.1"/>
    <property type="molecule type" value="Genomic_DNA"/>
</dbReference>
<dbReference type="InterPro" id="IPR036390">
    <property type="entry name" value="WH_DNA-bd_sf"/>
</dbReference>
<evidence type="ECO:0000256" key="2">
    <source>
        <dbReference type="ARBA" id="ARBA00023125"/>
    </source>
</evidence>
<sequence length="253" mass="26032">MPVPSPIPRVRASDARRVRDLLRIAIAGRPRIRGLLPREDELMIGYGVPRSSVRAALALLSEEGLLRPGPAAHRIVAKPDYPGRTSVVADPGERPRPLERSGIAAPDVLAAWLGVPAGSPCLRVECVARTAGGGAVLETHYVAAPAAADLLTVPDTGPFDRLLAEAHLRPGAIRARSGPVPADPDAATLLGVPAGTPLLGVERTLTGPDGRVLAAGVLRARPGTAVPSARDHPESSARTASSESASAGVLSGR</sequence>
<dbReference type="InterPro" id="IPR028978">
    <property type="entry name" value="Chorismate_lyase_/UTRA_dom_sf"/>
</dbReference>
<evidence type="ECO:0000313" key="7">
    <source>
        <dbReference type="Proteomes" id="UP001501414"/>
    </source>
</evidence>
<keyword evidence="7" id="KW-1185">Reference proteome</keyword>
<dbReference type="Gene3D" id="3.40.1410.10">
    <property type="entry name" value="Chorismate lyase-like"/>
    <property type="match status" value="1"/>
</dbReference>
<dbReference type="Proteomes" id="UP001501414">
    <property type="component" value="Unassembled WGS sequence"/>
</dbReference>
<dbReference type="Gene3D" id="1.10.10.10">
    <property type="entry name" value="Winged helix-like DNA-binding domain superfamily/Winged helix DNA-binding domain"/>
    <property type="match status" value="1"/>
</dbReference>
<evidence type="ECO:0000256" key="1">
    <source>
        <dbReference type="ARBA" id="ARBA00023015"/>
    </source>
</evidence>
<dbReference type="InterPro" id="IPR011663">
    <property type="entry name" value="UTRA"/>
</dbReference>
<evidence type="ECO:0000313" key="6">
    <source>
        <dbReference type="EMBL" id="GAA1397047.1"/>
    </source>
</evidence>
<dbReference type="Pfam" id="PF07702">
    <property type="entry name" value="UTRA"/>
    <property type="match status" value="1"/>
</dbReference>
<dbReference type="PANTHER" id="PTHR44846">
    <property type="entry name" value="MANNOSYL-D-GLYCERATE TRANSPORT/METABOLISM SYSTEM REPRESSOR MNGR-RELATED"/>
    <property type="match status" value="1"/>
</dbReference>
<comment type="caution">
    <text evidence="6">The sequence shown here is derived from an EMBL/GenBank/DDBJ whole genome shotgun (WGS) entry which is preliminary data.</text>
</comment>
<evidence type="ECO:0000259" key="5">
    <source>
        <dbReference type="SMART" id="SM00866"/>
    </source>
</evidence>
<dbReference type="RefSeq" id="WP_344026546.1">
    <property type="nucleotide sequence ID" value="NZ_BAAAJK010000034.1"/>
</dbReference>
<accession>A0ABN1Y3N7</accession>
<organism evidence="6 7">
    <name type="scientific">Pseudonocardia kongjuensis</name>
    <dbReference type="NCBI Taxonomy" id="102227"/>
    <lineage>
        <taxon>Bacteria</taxon>
        <taxon>Bacillati</taxon>
        <taxon>Actinomycetota</taxon>
        <taxon>Actinomycetes</taxon>
        <taxon>Pseudonocardiales</taxon>
        <taxon>Pseudonocardiaceae</taxon>
        <taxon>Pseudonocardia</taxon>
    </lineage>
</organism>
<dbReference type="InterPro" id="IPR000524">
    <property type="entry name" value="Tscrpt_reg_HTH_GntR"/>
</dbReference>
<evidence type="ECO:0000256" key="3">
    <source>
        <dbReference type="ARBA" id="ARBA00023163"/>
    </source>
</evidence>
<dbReference type="SMART" id="SM00866">
    <property type="entry name" value="UTRA"/>
    <property type="match status" value="1"/>
</dbReference>
<protein>
    <recommendedName>
        <fullName evidence="5">UbiC transcription regulator-associated domain-containing protein</fullName>
    </recommendedName>
</protein>
<dbReference type="SUPFAM" id="SSF46785">
    <property type="entry name" value="Winged helix' DNA-binding domain"/>
    <property type="match status" value="1"/>
</dbReference>
<dbReference type="InterPro" id="IPR036388">
    <property type="entry name" value="WH-like_DNA-bd_sf"/>
</dbReference>
<evidence type="ECO:0000256" key="4">
    <source>
        <dbReference type="SAM" id="MobiDB-lite"/>
    </source>
</evidence>
<dbReference type="Pfam" id="PF00392">
    <property type="entry name" value="GntR"/>
    <property type="match status" value="1"/>
</dbReference>
<reference evidence="6 7" key="1">
    <citation type="journal article" date="2019" name="Int. J. Syst. Evol. Microbiol.">
        <title>The Global Catalogue of Microorganisms (GCM) 10K type strain sequencing project: providing services to taxonomists for standard genome sequencing and annotation.</title>
        <authorList>
            <consortium name="The Broad Institute Genomics Platform"/>
            <consortium name="The Broad Institute Genome Sequencing Center for Infectious Disease"/>
            <person name="Wu L."/>
            <person name="Ma J."/>
        </authorList>
    </citation>
    <scope>NUCLEOTIDE SEQUENCE [LARGE SCALE GENOMIC DNA]</scope>
    <source>
        <strain evidence="6 7">JCM 11896</strain>
    </source>
</reference>
<dbReference type="PANTHER" id="PTHR44846:SF17">
    <property type="entry name" value="GNTR-FAMILY TRANSCRIPTIONAL REGULATOR"/>
    <property type="match status" value="1"/>
</dbReference>
<dbReference type="PRINTS" id="PR00035">
    <property type="entry name" value="HTHGNTR"/>
</dbReference>
<feature type="compositionally biased region" description="Low complexity" evidence="4">
    <location>
        <begin position="236"/>
        <end position="247"/>
    </location>
</feature>
<feature type="domain" description="UbiC transcription regulator-associated" evidence="5">
    <location>
        <begin position="90"/>
        <end position="226"/>
    </location>
</feature>
<name>A0ABN1Y3N7_9PSEU</name>
<feature type="region of interest" description="Disordered" evidence="4">
    <location>
        <begin position="223"/>
        <end position="253"/>
    </location>
</feature>
<proteinExistence type="predicted"/>